<accession>A0A6C0DZH3</accession>
<keyword evidence="2" id="KW-0227">DNA damage</keyword>
<evidence type="ECO:0000256" key="2">
    <source>
        <dbReference type="ARBA" id="ARBA00022763"/>
    </source>
</evidence>
<dbReference type="SUPFAM" id="SSF52141">
    <property type="entry name" value="Uracil-DNA glycosylase-like"/>
    <property type="match status" value="1"/>
</dbReference>
<evidence type="ECO:0000256" key="4">
    <source>
        <dbReference type="ARBA" id="ARBA00023204"/>
    </source>
</evidence>
<dbReference type="AlphaFoldDB" id="A0A6C0DZH3"/>
<dbReference type="Gene3D" id="3.40.470.10">
    <property type="entry name" value="Uracil-DNA glycosylase-like domain"/>
    <property type="match status" value="1"/>
</dbReference>
<dbReference type="InterPro" id="IPR002043">
    <property type="entry name" value="UDG_fam1"/>
</dbReference>
<dbReference type="EMBL" id="MN739696">
    <property type="protein sequence ID" value="QHT21751.1"/>
    <property type="molecule type" value="Genomic_DNA"/>
</dbReference>
<evidence type="ECO:0000256" key="1">
    <source>
        <dbReference type="ARBA" id="ARBA00008184"/>
    </source>
</evidence>
<organism evidence="6">
    <name type="scientific">viral metagenome</name>
    <dbReference type="NCBI Taxonomy" id="1070528"/>
    <lineage>
        <taxon>unclassified sequences</taxon>
        <taxon>metagenomes</taxon>
        <taxon>organismal metagenomes</taxon>
    </lineage>
</organism>
<reference evidence="6" key="1">
    <citation type="journal article" date="2020" name="Nature">
        <title>Giant virus diversity and host interactions through global metagenomics.</title>
        <authorList>
            <person name="Schulz F."/>
            <person name="Roux S."/>
            <person name="Paez-Espino D."/>
            <person name="Jungbluth S."/>
            <person name="Walsh D.A."/>
            <person name="Denef V.J."/>
            <person name="McMahon K.D."/>
            <person name="Konstantinidis K.T."/>
            <person name="Eloe-Fadrosh E.A."/>
            <person name="Kyrpides N.C."/>
            <person name="Woyke T."/>
        </authorList>
    </citation>
    <scope>NUCLEOTIDE SEQUENCE</scope>
    <source>
        <strain evidence="6">GVMAG-M-3300023179-103</strain>
    </source>
</reference>
<sequence length="266" mass="31114">MLSLLSKKEYSREEYWFQYFENGKKLTDSIIDPTWFLLFELLRPKIEKLEEKIKAIIVKQQKIKIYPLPKYVFSSFLITSAENLKVVILGQDPYFNCEDYKGKYVPQAMGLSFSVPNDIIIPSSLRNIFSNLIKFKHIKNMPKSGNLWFWATQGCLMLNTIMTVEDGQKESHQSLWKDISTQILSYIVKHFKDIIFLIWGSHAYEKINNIDTLDALQNHHLIISSHPSGLSANKPFKQFPSFMDQDHFGKVNEILEKKGKTKILWQ</sequence>
<dbReference type="NCBIfam" id="NF003592">
    <property type="entry name" value="PRK05254.1-5"/>
    <property type="match status" value="1"/>
</dbReference>
<dbReference type="InterPro" id="IPR018085">
    <property type="entry name" value="Ura-DNA_Glyclase_AS"/>
</dbReference>
<dbReference type="InterPro" id="IPR005122">
    <property type="entry name" value="Uracil-DNA_glycosylase-like"/>
</dbReference>
<dbReference type="GO" id="GO:0097510">
    <property type="term" value="P:base-excision repair, AP site formation via deaminated base removal"/>
    <property type="evidence" value="ECO:0007669"/>
    <property type="project" value="TreeGrafter"/>
</dbReference>
<protein>
    <recommendedName>
        <fullName evidence="5">Uracil-DNA glycosylase-like domain-containing protein</fullName>
    </recommendedName>
</protein>
<dbReference type="InterPro" id="IPR036895">
    <property type="entry name" value="Uracil-DNA_glycosylase-like_sf"/>
</dbReference>
<evidence type="ECO:0000313" key="6">
    <source>
        <dbReference type="EMBL" id="QHT21751.1"/>
    </source>
</evidence>
<dbReference type="GO" id="GO:0004844">
    <property type="term" value="F:uracil DNA N-glycosylase activity"/>
    <property type="evidence" value="ECO:0007669"/>
    <property type="project" value="InterPro"/>
</dbReference>
<dbReference type="SMART" id="SM00986">
    <property type="entry name" value="UDG"/>
    <property type="match status" value="1"/>
</dbReference>
<name>A0A6C0DZH3_9ZZZZ</name>
<keyword evidence="4" id="KW-0234">DNA repair</keyword>
<dbReference type="Pfam" id="PF03167">
    <property type="entry name" value="UDG"/>
    <property type="match status" value="1"/>
</dbReference>
<proteinExistence type="inferred from homology"/>
<dbReference type="PROSITE" id="PS00130">
    <property type="entry name" value="U_DNA_GLYCOSYLASE"/>
    <property type="match status" value="1"/>
</dbReference>
<comment type="similarity">
    <text evidence="1">Belongs to the uracil-DNA glycosylase (UDG) superfamily. UNG family.</text>
</comment>
<dbReference type="CDD" id="cd10027">
    <property type="entry name" value="UDG-F1-like"/>
    <property type="match status" value="1"/>
</dbReference>
<keyword evidence="3" id="KW-0378">Hydrolase</keyword>
<evidence type="ECO:0000259" key="5">
    <source>
        <dbReference type="SMART" id="SM00986"/>
    </source>
</evidence>
<dbReference type="PANTHER" id="PTHR11264:SF0">
    <property type="entry name" value="URACIL-DNA GLYCOSYLASE"/>
    <property type="match status" value="1"/>
</dbReference>
<dbReference type="PANTHER" id="PTHR11264">
    <property type="entry name" value="URACIL-DNA GLYCOSYLASE"/>
    <property type="match status" value="1"/>
</dbReference>
<dbReference type="SMART" id="SM00987">
    <property type="entry name" value="UreE_C"/>
    <property type="match status" value="1"/>
</dbReference>
<feature type="domain" description="Uracil-DNA glycosylase-like" evidence="5">
    <location>
        <begin position="77"/>
        <end position="255"/>
    </location>
</feature>
<evidence type="ECO:0000256" key="3">
    <source>
        <dbReference type="ARBA" id="ARBA00022801"/>
    </source>
</evidence>